<gene>
    <name evidence="2" type="ORF">SAMN04488102_101263</name>
</gene>
<name>A0A1I1ENC2_9LACT</name>
<dbReference type="AlphaFoldDB" id="A0A1I1ENC2"/>
<dbReference type="STRING" id="753702.SAMN04488102_101263"/>
<keyword evidence="3" id="KW-1185">Reference proteome</keyword>
<dbReference type="RefSeq" id="WP_091528019.1">
    <property type="nucleotide sequence ID" value="NZ_FOLT01000001.1"/>
</dbReference>
<dbReference type="OrthoDB" id="2167514at2"/>
<protein>
    <recommendedName>
        <fullName evidence="4">Heat induced stress protein YflT</fullName>
    </recommendedName>
</protein>
<evidence type="ECO:0000256" key="1">
    <source>
        <dbReference type="SAM" id="MobiDB-lite"/>
    </source>
</evidence>
<reference evidence="3" key="1">
    <citation type="submission" date="2016-10" db="EMBL/GenBank/DDBJ databases">
        <authorList>
            <person name="Varghese N."/>
            <person name="Submissions S."/>
        </authorList>
    </citation>
    <scope>NUCLEOTIDE SEQUENCE [LARGE SCALE GENOMIC DNA]</scope>
    <source>
        <strain evidence="3">DSM 23664</strain>
    </source>
</reference>
<sequence length="175" mass="19749">MKFLKAQQQIGNMVSDVERFIQEGTYSKDELVLICTEEHRSNCEAMVEIDVETVNTDNLDTENAHPLGKYHLEEKDLTVYDDMIARGGFILLAKDASAPSHRNNKNSMLKRNQSEETDDSHTKEIKNTSDGSDMSSPEDVTPPGFGVDFNPAQSDAETHEDVFNPEDPDPDHHRR</sequence>
<feature type="region of interest" description="Disordered" evidence="1">
    <location>
        <begin position="99"/>
        <end position="175"/>
    </location>
</feature>
<evidence type="ECO:0000313" key="2">
    <source>
        <dbReference type="EMBL" id="SFB88517.1"/>
    </source>
</evidence>
<dbReference type="Proteomes" id="UP000199612">
    <property type="component" value="Unassembled WGS sequence"/>
</dbReference>
<organism evidence="2 3">
    <name type="scientific">Alkalibacterium subtropicum</name>
    <dbReference type="NCBI Taxonomy" id="753702"/>
    <lineage>
        <taxon>Bacteria</taxon>
        <taxon>Bacillati</taxon>
        <taxon>Bacillota</taxon>
        <taxon>Bacilli</taxon>
        <taxon>Lactobacillales</taxon>
        <taxon>Carnobacteriaceae</taxon>
        <taxon>Alkalibacterium</taxon>
    </lineage>
</organism>
<dbReference type="EMBL" id="FOLT01000001">
    <property type="protein sequence ID" value="SFB88517.1"/>
    <property type="molecule type" value="Genomic_DNA"/>
</dbReference>
<accession>A0A1I1ENC2</accession>
<evidence type="ECO:0000313" key="3">
    <source>
        <dbReference type="Proteomes" id="UP000199612"/>
    </source>
</evidence>
<proteinExistence type="predicted"/>
<evidence type="ECO:0008006" key="4">
    <source>
        <dbReference type="Google" id="ProtNLM"/>
    </source>
</evidence>